<dbReference type="EMBL" id="CP049916">
    <property type="protein sequence ID" value="QIO10411.1"/>
    <property type="molecule type" value="Genomic_DNA"/>
</dbReference>
<dbReference type="PANTHER" id="PTHR47506">
    <property type="entry name" value="TRANSCRIPTIONAL REGULATORY PROTEIN"/>
    <property type="match status" value="1"/>
</dbReference>
<keyword evidence="1" id="KW-0805">Transcription regulation</keyword>
<reference evidence="6 7" key="1">
    <citation type="submission" date="2020-03" db="EMBL/GenBank/DDBJ databases">
        <authorList>
            <person name="Zhu W."/>
        </authorList>
    </citation>
    <scope>NUCLEOTIDE SEQUENCE [LARGE SCALE GENOMIC DNA]</scope>
    <source>
        <strain evidence="6 7">185</strain>
    </source>
</reference>
<keyword evidence="3" id="KW-0804">Transcription</keyword>
<gene>
    <name evidence="6" type="ORF">G8D99_10325</name>
</gene>
<feature type="DNA-binding region" description="H-T-H motif" evidence="4">
    <location>
        <begin position="61"/>
        <end position="80"/>
    </location>
</feature>
<dbReference type="Gene3D" id="1.10.357.10">
    <property type="entry name" value="Tetracycline Repressor, domain 2"/>
    <property type="match status" value="1"/>
</dbReference>
<evidence type="ECO:0000313" key="6">
    <source>
        <dbReference type="EMBL" id="QIO10411.1"/>
    </source>
</evidence>
<dbReference type="Gene3D" id="1.10.10.60">
    <property type="entry name" value="Homeodomain-like"/>
    <property type="match status" value="1"/>
</dbReference>
<evidence type="ECO:0000259" key="5">
    <source>
        <dbReference type="PROSITE" id="PS50977"/>
    </source>
</evidence>
<name>A0A6G8S8M6_9GAMM</name>
<evidence type="ECO:0000256" key="4">
    <source>
        <dbReference type="PROSITE-ProRule" id="PRU00335"/>
    </source>
</evidence>
<dbReference type="SUPFAM" id="SSF46689">
    <property type="entry name" value="Homeodomain-like"/>
    <property type="match status" value="1"/>
</dbReference>
<dbReference type="SUPFAM" id="SSF48498">
    <property type="entry name" value="Tetracyclin repressor-like, C-terminal domain"/>
    <property type="match status" value="1"/>
</dbReference>
<dbReference type="Pfam" id="PF00440">
    <property type="entry name" value="TetR_N"/>
    <property type="match status" value="1"/>
</dbReference>
<dbReference type="GO" id="GO:0003677">
    <property type="term" value="F:DNA binding"/>
    <property type="evidence" value="ECO:0007669"/>
    <property type="project" value="UniProtKB-UniRule"/>
</dbReference>
<keyword evidence="7" id="KW-1185">Reference proteome</keyword>
<sequence length="228" mass="25542">MIKPKNQLDSRVDSEGITSDVDVSNVVASVRRRGRPKCFNEQQALEKAMLLFWQYGYEATSISDLTHALGITAPSLYSSFGDKAGLFEKCLDYYLAHEACAIEQIFSQAKTAKIAMELYLRENLKSLVQANKPKGCMLVVSTMNCSTANHEIQQHLLEKRNITKSKIYQRLEQGQIAGDIPQTTDLAAMTDFYVTLLQGMTIQARDGATIQQLEKVVQTAIKTWDLLL</sequence>
<protein>
    <submittedName>
        <fullName evidence="6">TetR/AcrR family transcriptional regulator</fullName>
    </submittedName>
</protein>
<evidence type="ECO:0000256" key="1">
    <source>
        <dbReference type="ARBA" id="ARBA00023015"/>
    </source>
</evidence>
<dbReference type="InterPro" id="IPR009057">
    <property type="entry name" value="Homeodomain-like_sf"/>
</dbReference>
<dbReference type="InterPro" id="IPR011075">
    <property type="entry name" value="TetR_C"/>
</dbReference>
<dbReference type="PROSITE" id="PS50977">
    <property type="entry name" value="HTH_TETR_2"/>
    <property type="match status" value="1"/>
</dbReference>
<dbReference type="PANTHER" id="PTHR47506:SF1">
    <property type="entry name" value="HTH-TYPE TRANSCRIPTIONAL REGULATOR YJDC"/>
    <property type="match status" value="1"/>
</dbReference>
<feature type="domain" description="HTH tetR-type" evidence="5">
    <location>
        <begin position="38"/>
        <end position="98"/>
    </location>
</feature>
<evidence type="ECO:0000256" key="3">
    <source>
        <dbReference type="ARBA" id="ARBA00023163"/>
    </source>
</evidence>
<dbReference type="KEGG" id="alj:G8D99_10325"/>
<dbReference type="Proteomes" id="UP000501939">
    <property type="component" value="Chromosome"/>
</dbReference>
<dbReference type="InterPro" id="IPR036271">
    <property type="entry name" value="Tet_transcr_reg_TetR-rel_C_sf"/>
</dbReference>
<keyword evidence="2 4" id="KW-0238">DNA-binding</keyword>
<proteinExistence type="predicted"/>
<dbReference type="AlphaFoldDB" id="A0A6G8S8M6"/>
<organism evidence="6 7">
    <name type="scientific">Acinetobacter lanii</name>
    <dbReference type="NCBI Taxonomy" id="2715163"/>
    <lineage>
        <taxon>Bacteria</taxon>
        <taxon>Pseudomonadati</taxon>
        <taxon>Pseudomonadota</taxon>
        <taxon>Gammaproteobacteria</taxon>
        <taxon>Moraxellales</taxon>
        <taxon>Moraxellaceae</taxon>
        <taxon>Acinetobacter</taxon>
    </lineage>
</organism>
<dbReference type="Pfam" id="PF16925">
    <property type="entry name" value="TetR_C_13"/>
    <property type="match status" value="1"/>
</dbReference>
<dbReference type="InterPro" id="IPR001647">
    <property type="entry name" value="HTH_TetR"/>
</dbReference>
<accession>A0A6G8S8M6</accession>
<evidence type="ECO:0000256" key="2">
    <source>
        <dbReference type="ARBA" id="ARBA00023125"/>
    </source>
</evidence>
<evidence type="ECO:0000313" key="7">
    <source>
        <dbReference type="Proteomes" id="UP000501939"/>
    </source>
</evidence>